<keyword evidence="1" id="KW-0472">Membrane</keyword>
<keyword evidence="1" id="KW-0812">Transmembrane</keyword>
<feature type="transmembrane region" description="Helical" evidence="1">
    <location>
        <begin position="30"/>
        <end position="49"/>
    </location>
</feature>
<evidence type="ECO:0000313" key="3">
    <source>
        <dbReference type="Proteomes" id="UP001139035"/>
    </source>
</evidence>
<dbReference type="AlphaFoldDB" id="A0A9X1NVQ4"/>
<name>A0A9X1NVQ4_9HYPH</name>
<accession>A0A9X1NVQ4</accession>
<dbReference type="RefSeq" id="WP_233717257.1">
    <property type="nucleotide sequence ID" value="NZ_JAJUWU010000001.1"/>
</dbReference>
<keyword evidence="1" id="KW-1133">Transmembrane helix</keyword>
<evidence type="ECO:0000313" key="2">
    <source>
        <dbReference type="EMBL" id="MCE7026565.1"/>
    </source>
</evidence>
<reference evidence="2" key="1">
    <citation type="submission" date="2022-01" db="EMBL/GenBank/DDBJ databases">
        <title>Jiella avicenniae sp. nov., a novel endophytic bacterium isolated from bark of Avicennia marina.</title>
        <authorList>
            <person name="Tuo L."/>
        </authorList>
    </citation>
    <scope>NUCLEOTIDE SEQUENCE</scope>
    <source>
        <strain evidence="2">CBK1P-4</strain>
    </source>
</reference>
<gene>
    <name evidence="2" type="ORF">LZD57_01050</name>
</gene>
<dbReference type="Proteomes" id="UP001139035">
    <property type="component" value="Unassembled WGS sequence"/>
</dbReference>
<comment type="caution">
    <text evidence="2">The sequence shown here is derived from an EMBL/GenBank/DDBJ whole genome shotgun (WGS) entry which is preliminary data.</text>
</comment>
<sequence>MIIGRLDRLRFAMQRVFDAAANLPRDKRGVAAVEFAIVVPFIAILYMGGSDAAVALAINRKIHNAAGTIGDLVGQVEVATPSQIDSLFDVTASLMQPYDASKVFLRVTQVKIDANGKATVDWTRSHNALVGTTPLVAGQTYDLPTEFANEKGIYVLMTDAYYDYVTLGGFGLVGPIKMGETSYHTPRLGDKVVCSGC</sequence>
<proteinExistence type="predicted"/>
<protein>
    <submittedName>
        <fullName evidence="2">Pilus assembly protein</fullName>
    </submittedName>
</protein>
<organism evidence="2 3">
    <name type="scientific">Jiella avicenniae</name>
    <dbReference type="NCBI Taxonomy" id="2907202"/>
    <lineage>
        <taxon>Bacteria</taxon>
        <taxon>Pseudomonadati</taxon>
        <taxon>Pseudomonadota</taxon>
        <taxon>Alphaproteobacteria</taxon>
        <taxon>Hyphomicrobiales</taxon>
        <taxon>Aurantimonadaceae</taxon>
        <taxon>Jiella</taxon>
    </lineage>
</organism>
<dbReference type="EMBL" id="JAJUWU010000001">
    <property type="protein sequence ID" value="MCE7026565.1"/>
    <property type="molecule type" value="Genomic_DNA"/>
</dbReference>
<keyword evidence="3" id="KW-1185">Reference proteome</keyword>
<evidence type="ECO:0000256" key="1">
    <source>
        <dbReference type="SAM" id="Phobius"/>
    </source>
</evidence>